<dbReference type="InterPro" id="IPR015870">
    <property type="entry name" value="UDP-acyl_N-AcGlcN_deAcase_N"/>
</dbReference>
<dbReference type="Gene3D" id="3.30.1700.10">
    <property type="entry name" value="lpxc deacetylase, domain 2"/>
    <property type="match status" value="1"/>
</dbReference>
<comment type="function">
    <text evidence="2 12">Catalyzes the hydrolysis of UDP-3-O-myristoyl-N-acetylglucosamine to form UDP-3-O-myristoylglucosamine and acetate, the committed step in lipid A biosynthesis.</text>
</comment>
<evidence type="ECO:0000256" key="9">
    <source>
        <dbReference type="ARBA" id="ARBA00022833"/>
    </source>
</evidence>
<keyword evidence="7 12" id="KW-0479">Metal-binding</keyword>
<dbReference type="InterPro" id="IPR020568">
    <property type="entry name" value="Ribosomal_Su5_D2-typ_SF"/>
</dbReference>
<gene>
    <name evidence="12 13" type="primary">lpxC</name>
    <name evidence="13" type="ORF">ACFOX3_08085</name>
</gene>
<dbReference type="EMBL" id="JBHSCX010000005">
    <property type="protein sequence ID" value="MFC4362257.1"/>
    <property type="molecule type" value="Genomic_DNA"/>
</dbReference>
<dbReference type="Gene3D" id="3.30.230.20">
    <property type="entry name" value="lpxc deacetylase, domain 1"/>
    <property type="match status" value="1"/>
</dbReference>
<proteinExistence type="inferred from homology"/>
<dbReference type="EC" id="3.5.1.108" evidence="4 12"/>
<evidence type="ECO:0000256" key="1">
    <source>
        <dbReference type="ARBA" id="ARBA00001947"/>
    </source>
</evidence>
<dbReference type="GO" id="GO:0103117">
    <property type="term" value="F:UDP-3-O-acyl-N-acetylglucosamine deacetylase activity"/>
    <property type="evidence" value="ECO:0007669"/>
    <property type="project" value="UniProtKB-EC"/>
</dbReference>
<dbReference type="PANTHER" id="PTHR33694:SF1">
    <property type="entry name" value="UDP-3-O-ACYL-N-ACETYLGLUCOSAMINE DEACETYLASE 1, MITOCHONDRIAL-RELATED"/>
    <property type="match status" value="1"/>
</dbReference>
<feature type="binding site" evidence="12">
    <location>
        <position position="248"/>
    </location>
    <ligand>
        <name>Zn(2+)</name>
        <dbReference type="ChEBI" id="CHEBI:29105"/>
    </ligand>
</feature>
<keyword evidence="5 12" id="KW-0444">Lipid biosynthesis</keyword>
<feature type="binding site" evidence="12">
    <location>
        <position position="252"/>
    </location>
    <ligand>
        <name>Zn(2+)</name>
        <dbReference type="ChEBI" id="CHEBI:29105"/>
    </ligand>
</feature>
<dbReference type="RefSeq" id="WP_290265519.1">
    <property type="nucleotide sequence ID" value="NZ_JAUFQG010000006.1"/>
</dbReference>
<feature type="active site" description="Proton donor" evidence="12">
    <location>
        <position position="275"/>
    </location>
</feature>
<dbReference type="InterPro" id="IPR004463">
    <property type="entry name" value="UDP-acyl_GlcNac_deAcase"/>
</dbReference>
<feature type="binding site" evidence="12">
    <location>
        <position position="91"/>
    </location>
    <ligand>
        <name>Zn(2+)</name>
        <dbReference type="ChEBI" id="CHEBI:29105"/>
    </ligand>
</feature>
<keyword evidence="10 12" id="KW-0443">Lipid metabolism</keyword>
<dbReference type="NCBIfam" id="TIGR00325">
    <property type="entry name" value="lpxC"/>
    <property type="match status" value="1"/>
</dbReference>
<reference evidence="14" key="1">
    <citation type="journal article" date="2019" name="Int. J. Syst. Evol. Microbiol.">
        <title>The Global Catalogue of Microorganisms (GCM) 10K type strain sequencing project: providing services to taxonomists for standard genome sequencing and annotation.</title>
        <authorList>
            <consortium name="The Broad Institute Genomics Platform"/>
            <consortium name="The Broad Institute Genome Sequencing Center for Infectious Disease"/>
            <person name="Wu L."/>
            <person name="Ma J."/>
        </authorList>
    </citation>
    <scope>NUCLEOTIDE SEQUENCE [LARGE SCALE GENOMIC DNA]</scope>
    <source>
        <strain evidence="14">CECT 8570</strain>
    </source>
</reference>
<organism evidence="13 14">
    <name type="scientific">Simiduia curdlanivorans</name>
    <dbReference type="NCBI Taxonomy" id="1492769"/>
    <lineage>
        <taxon>Bacteria</taxon>
        <taxon>Pseudomonadati</taxon>
        <taxon>Pseudomonadota</taxon>
        <taxon>Gammaproteobacteria</taxon>
        <taxon>Cellvibrionales</taxon>
        <taxon>Cellvibrionaceae</taxon>
        <taxon>Simiduia</taxon>
    </lineage>
</organism>
<dbReference type="HAMAP" id="MF_00388">
    <property type="entry name" value="LpxC"/>
    <property type="match status" value="1"/>
</dbReference>
<evidence type="ECO:0000313" key="14">
    <source>
        <dbReference type="Proteomes" id="UP001595840"/>
    </source>
</evidence>
<evidence type="ECO:0000256" key="2">
    <source>
        <dbReference type="ARBA" id="ARBA00002923"/>
    </source>
</evidence>
<keyword evidence="14" id="KW-1185">Reference proteome</keyword>
<comment type="caution">
    <text evidence="13">The sequence shown here is derived from an EMBL/GenBank/DDBJ whole genome shotgun (WGS) entry which is preliminary data.</text>
</comment>
<evidence type="ECO:0000256" key="7">
    <source>
        <dbReference type="ARBA" id="ARBA00022723"/>
    </source>
</evidence>
<comment type="pathway">
    <text evidence="3 12">Glycolipid biosynthesis; lipid IV(A) biosynthesis; lipid IV(A) from (3R)-3-hydroxytetradecanoyl-[acyl-carrier-protein] and UDP-N-acetyl-alpha-D-glucosamine: step 2/6.</text>
</comment>
<evidence type="ECO:0000256" key="4">
    <source>
        <dbReference type="ARBA" id="ARBA00012745"/>
    </source>
</evidence>
<name>A0ABV8V375_9GAMM</name>
<comment type="cofactor">
    <cofactor evidence="1 12">
        <name>Zn(2+)</name>
        <dbReference type="ChEBI" id="CHEBI:29105"/>
    </cofactor>
</comment>
<evidence type="ECO:0000256" key="10">
    <source>
        <dbReference type="ARBA" id="ARBA00023098"/>
    </source>
</evidence>
<comment type="catalytic activity">
    <reaction evidence="11 12">
        <text>a UDP-3-O-[(3R)-3-hydroxyacyl]-N-acetyl-alpha-D-glucosamine + H2O = a UDP-3-O-[(3R)-3-hydroxyacyl]-alpha-D-glucosamine + acetate</text>
        <dbReference type="Rhea" id="RHEA:67816"/>
        <dbReference type="ChEBI" id="CHEBI:15377"/>
        <dbReference type="ChEBI" id="CHEBI:30089"/>
        <dbReference type="ChEBI" id="CHEBI:137740"/>
        <dbReference type="ChEBI" id="CHEBI:173225"/>
        <dbReference type="EC" id="3.5.1.108"/>
    </reaction>
</comment>
<keyword evidence="9 12" id="KW-0862">Zinc</keyword>
<accession>A0ABV8V375</accession>
<evidence type="ECO:0000256" key="3">
    <source>
        <dbReference type="ARBA" id="ARBA00005002"/>
    </source>
</evidence>
<protein>
    <recommendedName>
        <fullName evidence="4 12">UDP-3-O-acyl-N-acetylglucosamine deacetylase</fullName>
        <shortName evidence="12">UDP-3-O-acyl-GlcNAc deacetylase</shortName>
        <ecNumber evidence="4 12">3.5.1.108</ecNumber>
    </recommendedName>
    <alternativeName>
        <fullName evidence="12">UDP-3-O-[R-3-hydroxymyristoyl]-N-acetylglucosamine deacetylase</fullName>
    </alternativeName>
</protein>
<keyword evidence="6 12" id="KW-0441">Lipid A biosynthesis</keyword>
<evidence type="ECO:0000256" key="5">
    <source>
        <dbReference type="ARBA" id="ARBA00022516"/>
    </source>
</evidence>
<comment type="similarity">
    <text evidence="12">Belongs to the LpxC family.</text>
</comment>
<dbReference type="PANTHER" id="PTHR33694">
    <property type="entry name" value="UDP-3-O-ACYL-N-ACETYLGLUCOSAMINE DEACETYLASE 1, MITOCHONDRIAL-RELATED"/>
    <property type="match status" value="1"/>
</dbReference>
<evidence type="ECO:0000313" key="13">
    <source>
        <dbReference type="EMBL" id="MFC4362257.1"/>
    </source>
</evidence>
<sequence length="314" mass="34549">MTNHRDEALTKHDLQHTLADAFSCIGPGVHTGLSAVMTVMPADADSGYVFFRKDVHPEMGLVPARWHTVTDTQLSTTVSNRFGVRVSTVEHLLAALHASGIDNARIVLDGPEVPIMDGSAKCFVDFIEQVGKKAQQRLRQAIVITQPIKIELNGASAMLEPHPSPLFEMHIDFPNTLIGQQHYTTQLGEHTFKQELAPARTFGLTKHIEALKASGLAKGGSLKNALVVDGEKLLNQEGLRFSDEFARHKTLDSIGDLALAGATIIGKFTGYKSGHHLNNLLLRKLMHQNHSSVYTTLRQAQHRWQAIAHYPEAI</sequence>
<evidence type="ECO:0000256" key="11">
    <source>
        <dbReference type="ARBA" id="ARBA00024535"/>
    </source>
</evidence>
<evidence type="ECO:0000256" key="8">
    <source>
        <dbReference type="ARBA" id="ARBA00022801"/>
    </source>
</evidence>
<keyword evidence="8 12" id="KW-0378">Hydrolase</keyword>
<dbReference type="Pfam" id="PF03331">
    <property type="entry name" value="LpxC"/>
    <property type="match status" value="1"/>
</dbReference>
<evidence type="ECO:0000256" key="6">
    <source>
        <dbReference type="ARBA" id="ARBA00022556"/>
    </source>
</evidence>
<dbReference type="SUPFAM" id="SSF54211">
    <property type="entry name" value="Ribosomal protein S5 domain 2-like"/>
    <property type="match status" value="2"/>
</dbReference>
<dbReference type="InterPro" id="IPR011334">
    <property type="entry name" value="UDP-acyl_GlcNac_deAcase_C"/>
</dbReference>
<evidence type="ECO:0000256" key="12">
    <source>
        <dbReference type="HAMAP-Rule" id="MF_00388"/>
    </source>
</evidence>
<dbReference type="Proteomes" id="UP001595840">
    <property type="component" value="Unassembled WGS sequence"/>
</dbReference>